<evidence type="ECO:0000313" key="1">
    <source>
        <dbReference type="EMBL" id="KAK8153076.1"/>
    </source>
</evidence>
<comment type="caution">
    <text evidence="1">The sequence shown here is derived from an EMBL/GenBank/DDBJ whole genome shotgun (WGS) entry which is preliminary data.</text>
</comment>
<name>A0ABR1XFV2_9PEZI</name>
<dbReference type="Proteomes" id="UP001456524">
    <property type="component" value="Unassembled WGS sequence"/>
</dbReference>
<protein>
    <submittedName>
        <fullName evidence="1">Uncharacterized protein</fullName>
    </submittedName>
</protein>
<dbReference type="EMBL" id="JBBWUH010000013">
    <property type="protein sequence ID" value="KAK8153076.1"/>
    <property type="molecule type" value="Genomic_DNA"/>
</dbReference>
<proteinExistence type="predicted"/>
<organism evidence="1 2">
    <name type="scientific">Phyllosticta citrichinensis</name>
    <dbReference type="NCBI Taxonomy" id="1130410"/>
    <lineage>
        <taxon>Eukaryota</taxon>
        <taxon>Fungi</taxon>
        <taxon>Dikarya</taxon>
        <taxon>Ascomycota</taxon>
        <taxon>Pezizomycotina</taxon>
        <taxon>Dothideomycetes</taxon>
        <taxon>Dothideomycetes incertae sedis</taxon>
        <taxon>Botryosphaeriales</taxon>
        <taxon>Phyllostictaceae</taxon>
        <taxon>Phyllosticta</taxon>
    </lineage>
</organism>
<evidence type="ECO:0000313" key="2">
    <source>
        <dbReference type="Proteomes" id="UP001456524"/>
    </source>
</evidence>
<reference evidence="1 2" key="1">
    <citation type="journal article" date="2022" name="G3 (Bethesda)">
        <title>Enemy or ally: a genomic approach to elucidate the lifestyle of Phyllosticta citrichinaensis.</title>
        <authorList>
            <person name="Buijs V.A."/>
            <person name="Groenewald J.Z."/>
            <person name="Haridas S."/>
            <person name="LaButti K.M."/>
            <person name="Lipzen A."/>
            <person name="Martin F.M."/>
            <person name="Barry K."/>
            <person name="Grigoriev I.V."/>
            <person name="Crous P.W."/>
            <person name="Seidl M.F."/>
        </authorList>
    </citation>
    <scope>NUCLEOTIDE SEQUENCE [LARGE SCALE GENOMIC DNA]</scope>
    <source>
        <strain evidence="1 2">CBS 129764</strain>
    </source>
</reference>
<gene>
    <name evidence="1" type="ORF">IWX90DRAFT_80630</name>
</gene>
<keyword evidence="2" id="KW-1185">Reference proteome</keyword>
<sequence length="280" mass="30708">MPTPQPHHHAAVLRFLPDASLPHSQPPFLLWATDWPLAKTILNLQHVPVALSIGGMISCGGCRMGKFYNIRIAIERSHLVLFVPLFAHPCLPACSARPAGSNINMSSAERKSRHQPVRFPGACSSCGRSRPATPLLGVAGARLCRCATHSPSSRWRWREHKHQGDNLTATSTSETWSSSFFLLFQDFFHCIRSRAPPLRFDSWLWPSSHVALTVTRGSSCYTNAPTPASEPQPDASPHPLDPSPAFSAWSSRVALCTASCCFFHASNLHHQSESCSSHCG</sequence>
<accession>A0ABR1XFV2</accession>